<evidence type="ECO:0000313" key="7">
    <source>
        <dbReference type="EMBL" id="ORY94623.1"/>
    </source>
</evidence>
<evidence type="ECO:0000256" key="2">
    <source>
        <dbReference type="ARBA" id="ARBA00007937"/>
    </source>
</evidence>
<dbReference type="Pfam" id="PF19277">
    <property type="entry name" value="GPAT_C"/>
    <property type="match status" value="1"/>
</dbReference>
<organism evidence="7 8">
    <name type="scientific">Syncephalastrum racemosum</name>
    <name type="common">Filamentous fungus</name>
    <dbReference type="NCBI Taxonomy" id="13706"/>
    <lineage>
        <taxon>Eukaryota</taxon>
        <taxon>Fungi</taxon>
        <taxon>Fungi incertae sedis</taxon>
        <taxon>Mucoromycota</taxon>
        <taxon>Mucoromycotina</taxon>
        <taxon>Mucoromycetes</taxon>
        <taxon>Mucorales</taxon>
        <taxon>Syncephalastraceae</taxon>
        <taxon>Syncephalastrum</taxon>
    </lineage>
</organism>
<dbReference type="GO" id="GO:0006631">
    <property type="term" value="P:fatty acid metabolic process"/>
    <property type="evidence" value="ECO:0007669"/>
    <property type="project" value="TreeGrafter"/>
</dbReference>
<dbReference type="PANTHER" id="PTHR12563">
    <property type="entry name" value="GLYCEROL-3-PHOSPHATE ACYLTRANSFERASE"/>
    <property type="match status" value="1"/>
</dbReference>
<dbReference type="GO" id="GO:0019432">
    <property type="term" value="P:triglyceride biosynthetic process"/>
    <property type="evidence" value="ECO:0007669"/>
    <property type="project" value="TreeGrafter"/>
</dbReference>
<comment type="similarity">
    <text evidence="2">Belongs to the GPAT/DAPAT family.</text>
</comment>
<reference evidence="7 8" key="1">
    <citation type="submission" date="2016-07" db="EMBL/GenBank/DDBJ databases">
        <title>Pervasive Adenine N6-methylation of Active Genes in Fungi.</title>
        <authorList>
            <consortium name="DOE Joint Genome Institute"/>
            <person name="Mondo S.J."/>
            <person name="Dannebaum R.O."/>
            <person name="Kuo R.C."/>
            <person name="Labutti K."/>
            <person name="Haridas S."/>
            <person name="Kuo A."/>
            <person name="Salamov A."/>
            <person name="Ahrendt S.R."/>
            <person name="Lipzen A."/>
            <person name="Sullivan W."/>
            <person name="Andreopoulos W.B."/>
            <person name="Clum A."/>
            <person name="Lindquist E."/>
            <person name="Daum C."/>
            <person name="Ramamoorthy G.K."/>
            <person name="Gryganskyi A."/>
            <person name="Culley D."/>
            <person name="Magnuson J.K."/>
            <person name="James T.Y."/>
            <person name="O'Malley M.A."/>
            <person name="Stajich J.E."/>
            <person name="Spatafora J.W."/>
            <person name="Visel A."/>
            <person name="Grigoriev I.V."/>
        </authorList>
    </citation>
    <scope>NUCLEOTIDE SEQUENCE [LARGE SCALE GENOMIC DNA]</scope>
    <source>
        <strain evidence="7 8">NRRL 2496</strain>
    </source>
</reference>
<keyword evidence="8" id="KW-1185">Reference proteome</keyword>
<proteinExistence type="inferred from homology"/>
<dbReference type="InterPro" id="IPR022284">
    <property type="entry name" value="GPAT/DHAPAT"/>
</dbReference>
<dbReference type="GO" id="GO:0006072">
    <property type="term" value="P:glycerol-3-phosphate metabolic process"/>
    <property type="evidence" value="ECO:0007669"/>
    <property type="project" value="TreeGrafter"/>
</dbReference>
<name>A0A1X2H7T4_SYNRA</name>
<gene>
    <name evidence="7" type="ORF">BCR43DRAFT_525802</name>
</gene>
<keyword evidence="5 7" id="KW-0012">Acyltransferase</keyword>
<accession>A0A1X2H7T4</accession>
<dbReference type="GO" id="GO:0004366">
    <property type="term" value="F:glycerol-3-phosphate O-acyltransferase activity"/>
    <property type="evidence" value="ECO:0007669"/>
    <property type="project" value="TreeGrafter"/>
</dbReference>
<evidence type="ECO:0000259" key="6">
    <source>
        <dbReference type="SMART" id="SM00563"/>
    </source>
</evidence>
<dbReference type="InterPro" id="IPR045520">
    <property type="entry name" value="GPAT/DHAPAT_C"/>
</dbReference>
<dbReference type="Pfam" id="PF01553">
    <property type="entry name" value="Acyltransferase"/>
    <property type="match status" value="1"/>
</dbReference>
<dbReference type="EMBL" id="MCGN01000007">
    <property type="protein sequence ID" value="ORY94623.1"/>
    <property type="molecule type" value="Genomic_DNA"/>
</dbReference>
<dbReference type="OMA" id="NIMAHEP"/>
<dbReference type="SUPFAM" id="SSF69593">
    <property type="entry name" value="Glycerol-3-phosphate (1)-acyltransferase"/>
    <property type="match status" value="1"/>
</dbReference>
<dbReference type="GO" id="GO:0008654">
    <property type="term" value="P:phospholipid biosynthetic process"/>
    <property type="evidence" value="ECO:0007669"/>
    <property type="project" value="TreeGrafter"/>
</dbReference>
<dbReference type="Proteomes" id="UP000242180">
    <property type="component" value="Unassembled WGS sequence"/>
</dbReference>
<comment type="subcellular location">
    <subcellularLocation>
        <location evidence="1">Endomembrane system</location>
        <topology evidence="1">Peripheral membrane protein</topology>
    </subcellularLocation>
</comment>
<evidence type="ECO:0000313" key="8">
    <source>
        <dbReference type="Proteomes" id="UP000242180"/>
    </source>
</evidence>
<keyword evidence="3 7" id="KW-0808">Transferase</keyword>
<dbReference type="CDD" id="cd07993">
    <property type="entry name" value="LPLAT_DHAPAT-like"/>
    <property type="match status" value="1"/>
</dbReference>
<evidence type="ECO:0000256" key="4">
    <source>
        <dbReference type="ARBA" id="ARBA00023136"/>
    </source>
</evidence>
<feature type="domain" description="Phospholipid/glycerol acyltransferase" evidence="6">
    <location>
        <begin position="177"/>
        <end position="304"/>
    </location>
</feature>
<dbReference type="SMART" id="SM00563">
    <property type="entry name" value="PlsC"/>
    <property type="match status" value="1"/>
</dbReference>
<dbReference type="InterPro" id="IPR002123">
    <property type="entry name" value="Plipid/glycerol_acylTrfase"/>
</dbReference>
<sequence length="759" mass="86763">MDGHDQHRNIMAHEPQHLRDNPLAFFTNIKLHYQGEGWRGYNNYIGNKILYPGFSARMKELVLGSTQVANVIDAMASQQSIQQMEKVLEAKRLSPTKQKLYYERLKEARRQELLVIAEKITNECVVTMDSPRIVRSLAFVVNTVLARLYNQGIYIKEREWEELKRVARQAERHKQSLVFLPAHRSHIDYLVINYVIFRLGIQLPHVIGGNNMNLPGLGNVMKSSGALYIRRQWGDDTLYKTVLEEYITTLMLEGMNLQCFVEGTRSRVGKLLAPKLGFIKIILNAIMDNRVQDCYIVPLSASYDKIIETSTYANELLGVPKEKETLWGVLKSANVLQVKWGQVDVRLGKPYSLRQWLQNELKHRSMLRLENSNDRNVIYKSFGYRALADINIASVIMPSALVGTVLLTLRGRGVGKAELVRRVNWMISMIKAKGGSVAEFHGMSTNEVVERSLTIHKDLIGKHKQKDILEPTYYGIDRFELSYYRNQVIHLFVEESIVCSALYTVVKRGGGRLKQRLRYAEMLNQVSFLSGLLKLEMIYKPGGIESNTRRTIQWLVDQRVLCVSEDGWIGLSDEEWDCGRENYDFLCFLIWPFVDAYWLACVSLFSLVPPSINSGDTAPWVDSAVFASRLQSLGKTLYYQGDLSYLEAVNKESLATALKSYTQLGILRMRHHTQPKPWSELSLSVEFMPKLSNGILVPEGHLWNLADRIGQFRREGKNRRDNAAVSSRVLRLATIIAQDNVKLSPNQKALTKKAEKSKL</sequence>
<dbReference type="OrthoDB" id="10255570at2759"/>
<protein>
    <submittedName>
        <fullName evidence="7">Acyltransferase</fullName>
    </submittedName>
</protein>
<comment type="caution">
    <text evidence="7">The sequence shown here is derived from an EMBL/GenBank/DDBJ whole genome shotgun (WGS) entry which is preliminary data.</text>
</comment>
<evidence type="ECO:0000256" key="1">
    <source>
        <dbReference type="ARBA" id="ARBA00004184"/>
    </source>
</evidence>
<dbReference type="InParanoid" id="A0A1X2H7T4"/>
<evidence type="ECO:0000256" key="5">
    <source>
        <dbReference type="ARBA" id="ARBA00023315"/>
    </source>
</evidence>
<dbReference type="AlphaFoldDB" id="A0A1X2H7T4"/>
<dbReference type="InterPro" id="IPR041728">
    <property type="entry name" value="GPAT/DHAPAT_LPLAT"/>
</dbReference>
<evidence type="ECO:0000256" key="3">
    <source>
        <dbReference type="ARBA" id="ARBA00022679"/>
    </source>
</evidence>
<dbReference type="GO" id="GO:0012505">
    <property type="term" value="C:endomembrane system"/>
    <property type="evidence" value="ECO:0007669"/>
    <property type="project" value="UniProtKB-SubCell"/>
</dbReference>
<dbReference type="STRING" id="13706.A0A1X2H7T4"/>
<keyword evidence="4" id="KW-0472">Membrane</keyword>
<dbReference type="PANTHER" id="PTHR12563:SF17">
    <property type="entry name" value="DIHYDROXYACETONE PHOSPHATE ACYLTRANSFERASE"/>
    <property type="match status" value="1"/>
</dbReference>
<dbReference type="GO" id="GO:0031966">
    <property type="term" value="C:mitochondrial membrane"/>
    <property type="evidence" value="ECO:0007669"/>
    <property type="project" value="TreeGrafter"/>
</dbReference>